<reference evidence="2" key="1">
    <citation type="submission" date="2022-10" db="EMBL/GenBank/DDBJ databases">
        <authorList>
            <person name="Byrne P K."/>
        </authorList>
    </citation>
    <scope>NUCLEOTIDE SEQUENCE</scope>
    <source>
        <strain evidence="2">IFO1815</strain>
    </source>
</reference>
<feature type="signal peptide" evidence="1">
    <location>
        <begin position="1"/>
        <end position="23"/>
    </location>
</feature>
<dbReference type="Proteomes" id="UP001161438">
    <property type="component" value="Chromosome 12"/>
</dbReference>
<dbReference type="GeneID" id="80920137"/>
<feature type="chain" id="PRO_5041304057" description="SWR1-complex protein 7" evidence="1">
    <location>
        <begin position="24"/>
        <end position="132"/>
    </location>
</feature>
<evidence type="ECO:0008006" key="4">
    <source>
        <dbReference type="Google" id="ProtNLM"/>
    </source>
</evidence>
<gene>
    <name evidence="2" type="primary">SMKI12G4330</name>
    <name evidence="2" type="ORF">SMKI_12G4330</name>
</gene>
<dbReference type="EMBL" id="OX365768">
    <property type="protein sequence ID" value="CAI4035283.1"/>
    <property type="molecule type" value="Genomic_DNA"/>
</dbReference>
<dbReference type="InterPro" id="IPR020195">
    <property type="entry name" value="SWR1_Swc7"/>
</dbReference>
<evidence type="ECO:0000313" key="3">
    <source>
        <dbReference type="Proteomes" id="UP001161438"/>
    </source>
</evidence>
<evidence type="ECO:0000313" key="2">
    <source>
        <dbReference type="EMBL" id="CAI4035283.1"/>
    </source>
</evidence>
<organism evidence="2 3">
    <name type="scientific">Saccharomyces mikatae IFO 1815</name>
    <dbReference type="NCBI Taxonomy" id="226126"/>
    <lineage>
        <taxon>Eukaryota</taxon>
        <taxon>Fungi</taxon>
        <taxon>Dikarya</taxon>
        <taxon>Ascomycota</taxon>
        <taxon>Saccharomycotina</taxon>
        <taxon>Saccharomycetes</taxon>
        <taxon>Saccharomycetales</taxon>
        <taxon>Saccharomycetaceae</taxon>
        <taxon>Saccharomyces</taxon>
    </lineage>
</organism>
<accession>A0AA35ISD5</accession>
<name>A0AA35ISD5_SACMI</name>
<protein>
    <recommendedName>
        <fullName evidence="4">SWR1-complex protein 7</fullName>
    </recommendedName>
</protein>
<evidence type="ECO:0000256" key="1">
    <source>
        <dbReference type="SAM" id="SignalP"/>
    </source>
</evidence>
<dbReference type="RefSeq" id="XP_056078403.1">
    <property type="nucleotide sequence ID" value="XM_056224490.1"/>
</dbReference>
<proteinExistence type="predicted"/>
<dbReference type="Pfam" id="PF17330">
    <property type="entry name" value="SWC7"/>
    <property type="match status" value="1"/>
</dbReference>
<dbReference type="AlphaFoldDB" id="A0AA35ISD5"/>
<sequence>MDYPSNIVLLLLQIVLQRQQTLAHRDKSLHLQELLREPIIDGDILMEFKKHKLVQFYGPQYCHDISLRGLKTLVKDIFANGIPNVTPHSETNEPVTVVALANYYYVQRINELQETELPQLKEILLRKLEHMT</sequence>
<keyword evidence="1" id="KW-0732">Signal</keyword>
<keyword evidence="3" id="KW-1185">Reference proteome</keyword>